<name>A0A1E2V7Y8_9GAMM</name>
<dbReference type="PROSITE" id="PS50943">
    <property type="entry name" value="HTH_CROC1"/>
    <property type="match status" value="1"/>
</dbReference>
<keyword evidence="3" id="KW-1185">Reference proteome</keyword>
<dbReference type="InterPro" id="IPR010982">
    <property type="entry name" value="Lambda_DNA-bd_dom_sf"/>
</dbReference>
<organism evidence="2 3">
    <name type="scientific">Terasakiispira papahanaumokuakeensis</name>
    <dbReference type="NCBI Taxonomy" id="197479"/>
    <lineage>
        <taxon>Bacteria</taxon>
        <taxon>Pseudomonadati</taxon>
        <taxon>Pseudomonadota</taxon>
        <taxon>Gammaproteobacteria</taxon>
        <taxon>Oceanospirillales</taxon>
        <taxon>Terasakiispira</taxon>
    </lineage>
</organism>
<dbReference type="GO" id="GO:0003677">
    <property type="term" value="F:DNA binding"/>
    <property type="evidence" value="ECO:0007669"/>
    <property type="project" value="InterPro"/>
</dbReference>
<dbReference type="InterPro" id="IPR010744">
    <property type="entry name" value="Phage_CI_N"/>
</dbReference>
<gene>
    <name evidence="2" type="ORF">BFW38_05205</name>
</gene>
<dbReference type="EMBL" id="MDTQ01000001">
    <property type="protein sequence ID" value="ODC03033.1"/>
    <property type="molecule type" value="Genomic_DNA"/>
</dbReference>
<dbReference type="Proteomes" id="UP000094291">
    <property type="component" value="Unassembled WGS sequence"/>
</dbReference>
<dbReference type="OrthoDB" id="9791537at2"/>
<reference evidence="2 3" key="1">
    <citation type="submission" date="2016-08" db="EMBL/GenBank/DDBJ databases">
        <authorList>
            <person name="Seilhamer J.J."/>
        </authorList>
    </citation>
    <scope>NUCLEOTIDE SEQUENCE [LARGE SCALE GENOMIC DNA]</scope>
    <source>
        <strain evidence="2 3">PH27A</strain>
    </source>
</reference>
<feature type="domain" description="HTH cro/C1-type" evidence="1">
    <location>
        <begin position="23"/>
        <end position="64"/>
    </location>
</feature>
<dbReference type="GO" id="GO:0045892">
    <property type="term" value="P:negative regulation of DNA-templated transcription"/>
    <property type="evidence" value="ECO:0007669"/>
    <property type="project" value="InterPro"/>
</dbReference>
<evidence type="ECO:0000259" key="1">
    <source>
        <dbReference type="PROSITE" id="PS50943"/>
    </source>
</evidence>
<sequence>MSKLDIDDVLARLKQLFDISSDSALSRQLDTSPQTISSWRARQRVPYAVCIEIATQYGVSLDWLLLGKGVMPSLAQEPISEALAPLKDQKHDDNPEPSQQCQHVMKTFSRLPERDQRDVLNFIEEKLRIRDMEQRLFLLEHQVKGAPLVR</sequence>
<accession>A0A1E2V7Y8</accession>
<protein>
    <recommendedName>
        <fullName evidence="1">HTH cro/C1-type domain-containing protein</fullName>
    </recommendedName>
</protein>
<dbReference type="InterPro" id="IPR001387">
    <property type="entry name" value="Cro/C1-type_HTH"/>
</dbReference>
<evidence type="ECO:0000313" key="2">
    <source>
        <dbReference type="EMBL" id="ODC03033.1"/>
    </source>
</evidence>
<dbReference type="RefSeq" id="WP_068997428.1">
    <property type="nucleotide sequence ID" value="NZ_MDTQ01000001.1"/>
</dbReference>
<dbReference type="Pfam" id="PF07022">
    <property type="entry name" value="Phage_CI_repr"/>
    <property type="match status" value="1"/>
</dbReference>
<proteinExistence type="predicted"/>
<dbReference type="Gene3D" id="1.10.260.40">
    <property type="entry name" value="lambda repressor-like DNA-binding domains"/>
    <property type="match status" value="1"/>
</dbReference>
<dbReference type="AlphaFoldDB" id="A0A1E2V7Y8"/>
<evidence type="ECO:0000313" key="3">
    <source>
        <dbReference type="Proteomes" id="UP000094291"/>
    </source>
</evidence>
<comment type="caution">
    <text evidence="2">The sequence shown here is derived from an EMBL/GenBank/DDBJ whole genome shotgun (WGS) entry which is preliminary data.</text>
</comment>
<dbReference type="SUPFAM" id="SSF47413">
    <property type="entry name" value="lambda repressor-like DNA-binding domains"/>
    <property type="match status" value="1"/>
</dbReference>